<evidence type="ECO:0000256" key="2">
    <source>
        <dbReference type="SAM" id="Phobius"/>
    </source>
</evidence>
<evidence type="ECO:0000256" key="1">
    <source>
        <dbReference type="SAM" id="MobiDB-lite"/>
    </source>
</evidence>
<dbReference type="Proteomes" id="UP000027222">
    <property type="component" value="Unassembled WGS sequence"/>
</dbReference>
<feature type="transmembrane region" description="Helical" evidence="2">
    <location>
        <begin position="110"/>
        <end position="133"/>
    </location>
</feature>
<evidence type="ECO:0000313" key="4">
    <source>
        <dbReference type="Proteomes" id="UP000027222"/>
    </source>
</evidence>
<feature type="transmembrane region" description="Helical" evidence="2">
    <location>
        <begin position="247"/>
        <end position="266"/>
    </location>
</feature>
<evidence type="ECO:0000313" key="3">
    <source>
        <dbReference type="EMBL" id="KDR75584.1"/>
    </source>
</evidence>
<dbReference type="AlphaFoldDB" id="A0A067T6P5"/>
<keyword evidence="2" id="KW-0812">Transmembrane</keyword>
<proteinExistence type="predicted"/>
<dbReference type="OrthoDB" id="2653987at2759"/>
<dbReference type="HOGENOM" id="CLU_065000_1_0_1"/>
<accession>A0A067T6P5</accession>
<gene>
    <name evidence="3" type="ORF">GALMADRAFT_226214</name>
</gene>
<keyword evidence="4" id="KW-1185">Reference proteome</keyword>
<feature type="region of interest" description="Disordered" evidence="1">
    <location>
        <begin position="169"/>
        <end position="206"/>
    </location>
</feature>
<keyword evidence="2" id="KW-0472">Membrane</keyword>
<protein>
    <submittedName>
        <fullName evidence="3">Uncharacterized protein</fullName>
    </submittedName>
</protein>
<organism evidence="3 4">
    <name type="scientific">Galerina marginata (strain CBS 339.88)</name>
    <dbReference type="NCBI Taxonomy" id="685588"/>
    <lineage>
        <taxon>Eukaryota</taxon>
        <taxon>Fungi</taxon>
        <taxon>Dikarya</taxon>
        <taxon>Basidiomycota</taxon>
        <taxon>Agaricomycotina</taxon>
        <taxon>Agaricomycetes</taxon>
        <taxon>Agaricomycetidae</taxon>
        <taxon>Agaricales</taxon>
        <taxon>Agaricineae</taxon>
        <taxon>Strophariaceae</taxon>
        <taxon>Galerina</taxon>
    </lineage>
</organism>
<feature type="transmembrane region" description="Helical" evidence="2">
    <location>
        <begin position="68"/>
        <end position="90"/>
    </location>
</feature>
<keyword evidence="2" id="KW-1133">Transmembrane helix</keyword>
<reference evidence="4" key="1">
    <citation type="journal article" date="2014" name="Proc. Natl. Acad. Sci. U.S.A.">
        <title>Extensive sampling of basidiomycete genomes demonstrates inadequacy of the white-rot/brown-rot paradigm for wood decay fungi.</title>
        <authorList>
            <person name="Riley R."/>
            <person name="Salamov A.A."/>
            <person name="Brown D.W."/>
            <person name="Nagy L.G."/>
            <person name="Floudas D."/>
            <person name="Held B.W."/>
            <person name="Levasseur A."/>
            <person name="Lombard V."/>
            <person name="Morin E."/>
            <person name="Otillar R."/>
            <person name="Lindquist E.A."/>
            <person name="Sun H."/>
            <person name="LaButti K.M."/>
            <person name="Schmutz J."/>
            <person name="Jabbour D."/>
            <person name="Luo H."/>
            <person name="Baker S.E."/>
            <person name="Pisabarro A.G."/>
            <person name="Walton J.D."/>
            <person name="Blanchette R.A."/>
            <person name="Henrissat B."/>
            <person name="Martin F."/>
            <person name="Cullen D."/>
            <person name="Hibbett D.S."/>
            <person name="Grigoriev I.V."/>
        </authorList>
    </citation>
    <scope>NUCLEOTIDE SEQUENCE [LARGE SCALE GENOMIC DNA]</scope>
    <source>
        <strain evidence="4">CBS 339.88</strain>
    </source>
</reference>
<dbReference type="EMBL" id="KL142380">
    <property type="protein sequence ID" value="KDR75584.1"/>
    <property type="molecule type" value="Genomic_DNA"/>
</dbReference>
<feature type="transmembrane region" description="Helical" evidence="2">
    <location>
        <begin position="278"/>
        <end position="299"/>
    </location>
</feature>
<name>A0A067T6P5_GALM3</name>
<sequence length="308" mass="34157">MASLTERKSIGLLTVTRRATSEDDQSSSSLPLLTSFDPSSPINTDDRAIALEEEKVMRRLVDSWMDRLQLISVLAIFFASTEATLLSITVPAQGADDSNLSLTAQAANAGLTGGLVLHILAAFISFIGGFFLIRYKIKWARVERNTIMKKRQSHIGSSSETVFQMSPIERDLESGGPPTTPTKHRPEASWESMLPSPSQSNSRRRRKSAWVPPEYPALFCSFLDFRSKQVYPATRTDPLPTKLLGRFHFLCVVLTLLGFIFTLIGIVCNTWERLPHVVGVVCTITIFVTLIIVISILIFPDTGSEEPK</sequence>